<evidence type="ECO:0000313" key="1">
    <source>
        <dbReference type="EMBL" id="CUF37401.1"/>
    </source>
</evidence>
<sequence>MGVWVEMLDKKKVVNGLANLELPFVDDVGRKLRTDPHLFSGYWRAMANGVKGSNVANASPVMEPLEKLGVILVLPAVNNENEPATHRFLSPVVIANSELSCAHEHNIISRAISALKPADWTLQTKGTALEEIVEASLVLHAKYVNDPTEKSVGPPLTLEALIKRLGGQLHIRVPSTTVVDESLLAVFSRDALNEVHVTPIEAFPSVFYKDDAQTSSTEQDARFKKNIEVLETPGVAVLSPTFSNNEGCDRIMVCRIEDTNDVALLIFETKQYFTARTARATTTTKSSIKKKAMDTLEPHLKCVQHFNGTKSIKIRRVCFVHCNAPALRKKRENPFDVAVNQNTFIPTKSKEAQLHKITQALAAAGCTTSLHTVWSEEEWLNLLDCLYFVVPDIGDEPLHVSAAIKAKKRVVRSKHTKRRSSVRRGLEYLK</sequence>
<dbReference type="VEuPathDB" id="TriTrypDB:BSAL_61915"/>
<keyword evidence="2" id="KW-1185">Reference proteome</keyword>
<dbReference type="Proteomes" id="UP000051952">
    <property type="component" value="Unassembled WGS sequence"/>
</dbReference>
<accession>A0A0S4IM39</accession>
<proteinExistence type="predicted"/>
<dbReference type="AlphaFoldDB" id="A0A0S4IM39"/>
<name>A0A0S4IM39_BODSA</name>
<organism evidence="1 2">
    <name type="scientific">Bodo saltans</name>
    <name type="common">Flagellated protozoan</name>
    <dbReference type="NCBI Taxonomy" id="75058"/>
    <lineage>
        <taxon>Eukaryota</taxon>
        <taxon>Discoba</taxon>
        <taxon>Euglenozoa</taxon>
        <taxon>Kinetoplastea</taxon>
        <taxon>Metakinetoplastina</taxon>
        <taxon>Eubodonida</taxon>
        <taxon>Bodonidae</taxon>
        <taxon>Bodo</taxon>
    </lineage>
</organism>
<dbReference type="EMBL" id="CYKH01000309">
    <property type="protein sequence ID" value="CUF37401.1"/>
    <property type="molecule type" value="Genomic_DNA"/>
</dbReference>
<protein>
    <submittedName>
        <fullName evidence="1">Uncharacterized protein</fullName>
    </submittedName>
</protein>
<gene>
    <name evidence="1" type="ORF">BSAL_61915</name>
</gene>
<evidence type="ECO:0000313" key="2">
    <source>
        <dbReference type="Proteomes" id="UP000051952"/>
    </source>
</evidence>
<reference evidence="2" key="1">
    <citation type="submission" date="2015-09" db="EMBL/GenBank/DDBJ databases">
        <authorList>
            <consortium name="Pathogen Informatics"/>
        </authorList>
    </citation>
    <scope>NUCLEOTIDE SEQUENCE [LARGE SCALE GENOMIC DNA]</scope>
    <source>
        <strain evidence="2">Lake Konstanz</strain>
    </source>
</reference>